<dbReference type="GO" id="GO:0016052">
    <property type="term" value="P:carbohydrate catabolic process"/>
    <property type="evidence" value="ECO:0007669"/>
    <property type="project" value="InterPro"/>
</dbReference>
<evidence type="ECO:0000313" key="4">
    <source>
        <dbReference type="EMBL" id="ACV21706.1"/>
    </source>
</evidence>
<dbReference type="CAZy" id="GH36">
    <property type="family name" value="Glycoside Hydrolase Family 36"/>
</dbReference>
<keyword evidence="1" id="KW-0378">Hydrolase</keyword>
<dbReference type="EMBL" id="CP001684">
    <property type="protein sequence ID" value="ACV21706.1"/>
    <property type="molecule type" value="Genomic_DNA"/>
</dbReference>
<dbReference type="InterPro" id="IPR013785">
    <property type="entry name" value="Aldolase_TIM"/>
</dbReference>
<accession>C7N3W5</accession>
<sequence length="589" mass="67314">MRPIRCFVSYRLVGESNEKARRTLVKILDSESEAPSDVEPEDEPKTINAETVKMYTDAIRAAEKQDAMPDAEVQDDEDEGSPKRNISINCTFDQEVFSVSVDVMSDVRIESCMVVWSHEFSNDERILLNGWQSWTDTQELPIDGYMRGLKRVPAPLIRRFVLDGSGDYRFTEYTNKPGQLHGWTYGYIRDDRTCTLIAGLDESRGFTHIRTDCKENLLFVLPEAPAREFKDGDTVEFGRFAVIERTDAEDVDKATEAAFDRWFELNGIQARTCKPACGYTTWYRHYGRINETVLCRDFDAVRSVFERVDASGFERVFQIDDGFCKIGDWLDVDRKCFPAGPAPMAQHISRKGFTPGIWLAPFAVEKDARIGHEHPDWVLCDEKGNAVTIGSNWSGAYALDTRNPEVRAYVTEVIRTYTQDWGFKLLKLDFLYAACMIPHDGMNRGELMADAMRLLRDAAGEDVLIDGCGVPLASAFGLVDYCRISCDVGNDWDDLPSRRMLHRERVSTKHSVSNTVWRAHLNRRAFRNDSDVVYLRTDVQLNMEQRTMLLDRSAVFSGVLFTSDNMGAWDDNQIERWQNAIDLMRLANR</sequence>
<evidence type="ECO:0000256" key="1">
    <source>
        <dbReference type="ARBA" id="ARBA00022801"/>
    </source>
</evidence>
<dbReference type="InterPro" id="IPR002252">
    <property type="entry name" value="Glyco_hydro_36"/>
</dbReference>
<dbReference type="KEGG" id="shi:Shel_06470"/>
<dbReference type="InterPro" id="IPR050985">
    <property type="entry name" value="Alpha-glycosidase_related"/>
</dbReference>
<dbReference type="RefSeq" id="WP_012797811.1">
    <property type="nucleotide sequence ID" value="NC_013165.1"/>
</dbReference>
<gene>
    <name evidence="4" type="ordered locus">Shel_06470</name>
</gene>
<dbReference type="Proteomes" id="UP000002026">
    <property type="component" value="Chromosome"/>
</dbReference>
<dbReference type="SUPFAM" id="SSF51445">
    <property type="entry name" value="(Trans)glycosidases"/>
    <property type="match status" value="1"/>
</dbReference>
<feature type="region of interest" description="Disordered" evidence="3">
    <location>
        <begin position="63"/>
        <end position="84"/>
    </location>
</feature>
<dbReference type="eggNOG" id="COG3345">
    <property type="taxonomic scope" value="Bacteria"/>
</dbReference>
<dbReference type="Pfam" id="PF02065">
    <property type="entry name" value="Melibiase"/>
    <property type="match status" value="1"/>
</dbReference>
<dbReference type="InterPro" id="IPR017853">
    <property type="entry name" value="GH"/>
</dbReference>
<dbReference type="PANTHER" id="PTHR43053:SF3">
    <property type="entry name" value="ALPHA-GALACTOSIDASE C-RELATED"/>
    <property type="match status" value="1"/>
</dbReference>
<protein>
    <submittedName>
        <fullName evidence="4">Alpha-galactosidase</fullName>
    </submittedName>
</protein>
<organism evidence="4 5">
    <name type="scientific">Slackia heliotrinireducens (strain ATCC 29202 / DSM 20476 / NCTC 11029 / RHS 1)</name>
    <name type="common">Peptococcus heliotrinreducens</name>
    <dbReference type="NCBI Taxonomy" id="471855"/>
    <lineage>
        <taxon>Bacteria</taxon>
        <taxon>Bacillati</taxon>
        <taxon>Actinomycetota</taxon>
        <taxon>Coriobacteriia</taxon>
        <taxon>Eggerthellales</taxon>
        <taxon>Eggerthellaceae</taxon>
        <taxon>Slackia</taxon>
    </lineage>
</organism>
<dbReference type="CDD" id="cd14791">
    <property type="entry name" value="GH36"/>
    <property type="match status" value="1"/>
</dbReference>
<evidence type="ECO:0000313" key="5">
    <source>
        <dbReference type="Proteomes" id="UP000002026"/>
    </source>
</evidence>
<evidence type="ECO:0000256" key="2">
    <source>
        <dbReference type="ARBA" id="ARBA00023295"/>
    </source>
</evidence>
<keyword evidence="2" id="KW-0326">Glycosidase</keyword>
<reference evidence="4 5" key="1">
    <citation type="journal article" date="2009" name="Stand. Genomic Sci.">
        <title>Complete genome sequence of Slackia heliotrinireducens type strain (RHS 1).</title>
        <authorList>
            <person name="Pukall R."/>
            <person name="Lapidus A."/>
            <person name="Nolan M."/>
            <person name="Copeland A."/>
            <person name="Glavina Del Rio T."/>
            <person name="Lucas S."/>
            <person name="Chen F."/>
            <person name="Tice H."/>
            <person name="Cheng J.F."/>
            <person name="Chertkov O."/>
            <person name="Bruce D."/>
            <person name="Goodwin L."/>
            <person name="Kuske C."/>
            <person name="Brettin T."/>
            <person name="Detter J.C."/>
            <person name="Han C."/>
            <person name="Pitluck S."/>
            <person name="Pati A."/>
            <person name="Mavrommatis K."/>
            <person name="Ivanova N."/>
            <person name="Ovchinnikova G."/>
            <person name="Chen A."/>
            <person name="Palaniappan K."/>
            <person name="Schneider S."/>
            <person name="Rohde M."/>
            <person name="Chain P."/>
            <person name="D'haeseleer P."/>
            <person name="Goker M."/>
            <person name="Bristow J."/>
            <person name="Eisen J.A."/>
            <person name="Markowitz V."/>
            <person name="Kyrpides N.C."/>
            <person name="Klenk H.P."/>
            <person name="Hugenholtz P."/>
        </authorList>
    </citation>
    <scope>NUCLEOTIDE SEQUENCE [LARGE SCALE GENOMIC DNA]</scope>
    <source>
        <strain evidence="5">ATCC 29202 / DSM 20476 / NCTC 11029 / RHS 1</strain>
    </source>
</reference>
<dbReference type="STRING" id="471855.Shel_06470"/>
<keyword evidence="5" id="KW-1185">Reference proteome</keyword>
<dbReference type="Gene3D" id="3.20.20.70">
    <property type="entry name" value="Aldolase class I"/>
    <property type="match status" value="1"/>
</dbReference>
<dbReference type="AlphaFoldDB" id="C7N3W5"/>
<dbReference type="PANTHER" id="PTHR43053">
    <property type="entry name" value="GLYCOSIDASE FAMILY 31"/>
    <property type="match status" value="1"/>
</dbReference>
<name>C7N3W5_SLAHD</name>
<proteinExistence type="predicted"/>
<dbReference type="GO" id="GO:0004557">
    <property type="term" value="F:alpha-galactosidase activity"/>
    <property type="evidence" value="ECO:0007669"/>
    <property type="project" value="InterPro"/>
</dbReference>
<evidence type="ECO:0000256" key="3">
    <source>
        <dbReference type="SAM" id="MobiDB-lite"/>
    </source>
</evidence>
<dbReference type="HOGENOM" id="CLU_036399_0_0_11"/>